<protein>
    <submittedName>
        <fullName evidence="1">Uncharacterized protein</fullName>
    </submittedName>
</protein>
<accession>A0A7J8DTB9</accession>
<comment type="caution">
    <text evidence="1">The sequence shown here is derived from an EMBL/GenBank/DDBJ whole genome shotgun (WGS) entry which is preliminary data.</text>
</comment>
<keyword evidence="2" id="KW-1185">Reference proteome</keyword>
<proteinExistence type="predicted"/>
<evidence type="ECO:0000313" key="2">
    <source>
        <dbReference type="Proteomes" id="UP000550707"/>
    </source>
</evidence>
<name>A0A7J8DTB9_MOLMO</name>
<dbReference type="EMBL" id="JACASF010000016">
    <property type="protein sequence ID" value="KAF6426383.1"/>
    <property type="molecule type" value="Genomic_DNA"/>
</dbReference>
<dbReference type="InParanoid" id="A0A7J8DTB9"/>
<organism evidence="1 2">
    <name type="scientific">Molossus molossus</name>
    <name type="common">Pallas' mastiff bat</name>
    <name type="synonym">Vespertilio molossus</name>
    <dbReference type="NCBI Taxonomy" id="27622"/>
    <lineage>
        <taxon>Eukaryota</taxon>
        <taxon>Metazoa</taxon>
        <taxon>Chordata</taxon>
        <taxon>Craniata</taxon>
        <taxon>Vertebrata</taxon>
        <taxon>Euteleostomi</taxon>
        <taxon>Mammalia</taxon>
        <taxon>Eutheria</taxon>
        <taxon>Laurasiatheria</taxon>
        <taxon>Chiroptera</taxon>
        <taxon>Yangochiroptera</taxon>
        <taxon>Molossidae</taxon>
        <taxon>Molossus</taxon>
    </lineage>
</organism>
<sequence>MGVCSRMCGSTSQCSHSGSQNIMTPPYSGICRSVPIGQDLQFPIQLCVKGWSLGLEGLNITELWILNVMYFGQFLEYFFFQIDRSLVLPALTLPRDPCIPLCLFMEELLSPCPAVFMKGSLPPLCPAFPWRAPISPVLTPLSRPSWMVLSMP</sequence>
<evidence type="ECO:0000313" key="1">
    <source>
        <dbReference type="EMBL" id="KAF6426383.1"/>
    </source>
</evidence>
<reference evidence="1 2" key="1">
    <citation type="journal article" date="2020" name="Nature">
        <title>Six reference-quality genomes reveal evolution of bat adaptations.</title>
        <authorList>
            <person name="Jebb D."/>
            <person name="Huang Z."/>
            <person name="Pippel M."/>
            <person name="Hughes G.M."/>
            <person name="Lavrichenko K."/>
            <person name="Devanna P."/>
            <person name="Winkler S."/>
            <person name="Jermiin L.S."/>
            <person name="Skirmuntt E.C."/>
            <person name="Katzourakis A."/>
            <person name="Burkitt-Gray L."/>
            <person name="Ray D.A."/>
            <person name="Sullivan K.A.M."/>
            <person name="Roscito J.G."/>
            <person name="Kirilenko B.M."/>
            <person name="Davalos L.M."/>
            <person name="Corthals A.P."/>
            <person name="Power M.L."/>
            <person name="Jones G."/>
            <person name="Ransome R.D."/>
            <person name="Dechmann D.K.N."/>
            <person name="Locatelli A.G."/>
            <person name="Puechmaille S.J."/>
            <person name="Fedrigo O."/>
            <person name="Jarvis E.D."/>
            <person name="Hiller M."/>
            <person name="Vernes S.C."/>
            <person name="Myers E.W."/>
            <person name="Teeling E.C."/>
        </authorList>
    </citation>
    <scope>NUCLEOTIDE SEQUENCE [LARGE SCALE GENOMIC DNA]</scope>
    <source>
        <strain evidence="1">MMolMol1</strain>
        <tissue evidence="1">Muscle</tissue>
    </source>
</reference>
<gene>
    <name evidence="1" type="ORF">HJG59_009091</name>
</gene>
<dbReference type="AlphaFoldDB" id="A0A7J8DTB9"/>
<dbReference type="Proteomes" id="UP000550707">
    <property type="component" value="Unassembled WGS sequence"/>
</dbReference>